<feature type="region of interest" description="Disordered" evidence="8">
    <location>
        <begin position="720"/>
        <end position="743"/>
    </location>
</feature>
<name>A0ABQ9D879_9PASS</name>
<keyword evidence="12" id="KW-1185">Reference proteome</keyword>
<dbReference type="PROSITE" id="PS50157">
    <property type="entry name" value="ZINC_FINGER_C2H2_2"/>
    <property type="match status" value="6"/>
</dbReference>
<feature type="domain" description="C2H2-type" evidence="10">
    <location>
        <begin position="578"/>
        <end position="605"/>
    </location>
</feature>
<dbReference type="InterPro" id="IPR013087">
    <property type="entry name" value="Znf_C2H2_type"/>
</dbReference>
<evidence type="ECO:0000256" key="6">
    <source>
        <dbReference type="ARBA" id="ARBA00023242"/>
    </source>
</evidence>
<dbReference type="InterPro" id="IPR036236">
    <property type="entry name" value="Znf_C2H2_sf"/>
</dbReference>
<evidence type="ECO:0000313" key="12">
    <source>
        <dbReference type="Proteomes" id="UP001145742"/>
    </source>
</evidence>
<reference evidence="11" key="1">
    <citation type="submission" date="2019-10" db="EMBL/GenBank/DDBJ databases">
        <authorList>
            <person name="Soares A.E.R."/>
            <person name="Aleixo A."/>
            <person name="Schneider P."/>
            <person name="Miyaki C.Y."/>
            <person name="Schneider M.P."/>
            <person name="Mello C."/>
            <person name="Vasconcelos A.T.R."/>
        </authorList>
    </citation>
    <scope>NUCLEOTIDE SEQUENCE</scope>
    <source>
        <tissue evidence="11">Muscle</tissue>
    </source>
</reference>
<organism evidence="11 12">
    <name type="scientific">Willisornis vidua</name>
    <name type="common">Xingu scale-backed antbird</name>
    <dbReference type="NCBI Taxonomy" id="1566151"/>
    <lineage>
        <taxon>Eukaryota</taxon>
        <taxon>Metazoa</taxon>
        <taxon>Chordata</taxon>
        <taxon>Craniata</taxon>
        <taxon>Vertebrata</taxon>
        <taxon>Euteleostomi</taxon>
        <taxon>Archelosauria</taxon>
        <taxon>Archosauria</taxon>
        <taxon>Dinosauria</taxon>
        <taxon>Saurischia</taxon>
        <taxon>Theropoda</taxon>
        <taxon>Coelurosauria</taxon>
        <taxon>Aves</taxon>
        <taxon>Neognathae</taxon>
        <taxon>Neoaves</taxon>
        <taxon>Telluraves</taxon>
        <taxon>Australaves</taxon>
        <taxon>Passeriformes</taxon>
        <taxon>Thamnophilidae</taxon>
        <taxon>Willisornis</taxon>
    </lineage>
</organism>
<evidence type="ECO:0000313" key="11">
    <source>
        <dbReference type="EMBL" id="KAJ7414323.1"/>
    </source>
</evidence>
<dbReference type="Gene3D" id="3.30.710.10">
    <property type="entry name" value="Potassium Channel Kv1.1, Chain A"/>
    <property type="match status" value="1"/>
</dbReference>
<evidence type="ECO:0000256" key="5">
    <source>
        <dbReference type="ARBA" id="ARBA00022833"/>
    </source>
</evidence>
<keyword evidence="4 7" id="KW-0863">Zinc-finger</keyword>
<comment type="caution">
    <text evidence="11">The sequence shown here is derived from an EMBL/GenBank/DDBJ whole genome shotgun (WGS) entry which is preliminary data.</text>
</comment>
<dbReference type="Pfam" id="PF00651">
    <property type="entry name" value="BTB"/>
    <property type="match status" value="1"/>
</dbReference>
<feature type="domain" description="C2H2-type" evidence="10">
    <location>
        <begin position="606"/>
        <end position="633"/>
    </location>
</feature>
<evidence type="ECO:0000256" key="1">
    <source>
        <dbReference type="ARBA" id="ARBA00004123"/>
    </source>
</evidence>
<dbReference type="PROSITE" id="PS00028">
    <property type="entry name" value="ZINC_FINGER_C2H2_1"/>
    <property type="match status" value="7"/>
</dbReference>
<keyword evidence="2" id="KW-0479">Metal-binding</keyword>
<dbReference type="Gene3D" id="3.30.160.60">
    <property type="entry name" value="Classic Zinc Finger"/>
    <property type="match status" value="5"/>
</dbReference>
<evidence type="ECO:0000256" key="2">
    <source>
        <dbReference type="ARBA" id="ARBA00022723"/>
    </source>
</evidence>
<accession>A0ABQ9D879</accession>
<feature type="compositionally biased region" description="Gly residues" evidence="8">
    <location>
        <begin position="725"/>
        <end position="743"/>
    </location>
</feature>
<comment type="subcellular location">
    <subcellularLocation>
        <location evidence="1">Nucleus</location>
    </subcellularLocation>
</comment>
<feature type="domain" description="BTB" evidence="9">
    <location>
        <begin position="44"/>
        <end position="116"/>
    </location>
</feature>
<protein>
    <submittedName>
        <fullName evidence="11">Zinc finger protein 665-like</fullName>
    </submittedName>
</protein>
<dbReference type="SMART" id="SM00225">
    <property type="entry name" value="BTB"/>
    <property type="match status" value="1"/>
</dbReference>
<feature type="region of interest" description="Disordered" evidence="8">
    <location>
        <begin position="351"/>
        <end position="480"/>
    </location>
</feature>
<feature type="compositionally biased region" description="Basic and acidic residues" evidence="8">
    <location>
        <begin position="362"/>
        <end position="371"/>
    </location>
</feature>
<feature type="domain" description="C2H2-type" evidence="10">
    <location>
        <begin position="634"/>
        <end position="661"/>
    </location>
</feature>
<keyword evidence="5" id="KW-0862">Zinc</keyword>
<dbReference type="InterPro" id="IPR000210">
    <property type="entry name" value="BTB/POZ_dom"/>
</dbReference>
<dbReference type="InterPro" id="IPR011333">
    <property type="entry name" value="SKP1/BTB/POZ_sf"/>
</dbReference>
<evidence type="ECO:0000259" key="9">
    <source>
        <dbReference type="PROSITE" id="PS50097"/>
    </source>
</evidence>
<proteinExistence type="predicted"/>
<dbReference type="SUPFAM" id="SSF57667">
    <property type="entry name" value="beta-beta-alpha zinc fingers"/>
    <property type="match status" value="3"/>
</dbReference>
<feature type="domain" description="C2H2-type" evidence="10">
    <location>
        <begin position="519"/>
        <end position="547"/>
    </location>
</feature>
<keyword evidence="6" id="KW-0539">Nucleus</keyword>
<dbReference type="Pfam" id="PF00096">
    <property type="entry name" value="zf-C2H2"/>
    <property type="match status" value="3"/>
</dbReference>
<dbReference type="PANTHER" id="PTHR24394:SF29">
    <property type="entry name" value="MYONEURIN"/>
    <property type="match status" value="1"/>
</dbReference>
<sequence>MLGAGGAGGGGGGMEKKKILMKSKVAAPNLLRALHSLYQFGHLCDVTVHTQHLGVQEEFLVHKAVLAASSNYFKGLFLHEEMLDTKNCTVTLQDIYTEEFTSFLEFVYTAEVEIEAEKLQRMKEIAERLECKDLLDICEEVKAEGRKGLDLSLHLTGQRGEKGGSQWPHIQHEENPSLRNSSQVVAIPTQRKLWDRQKHKKLLASYELIGGQAAGLEQEDTAFPHPKSSPAQCHKPDSTHRLDVDLLRLENKDGRSLLSQTEAQGACVVVGNAPPEQWEDEESLISQFSGRKTPAPRACGKWGGSFPIPERPQEHRELQHDASLALGHRCERSIRESGQERKLLPVYWVVVPPTPGPNTTSCDKDPDRETWDGTSEATRSEGEPRGSSIAEADQNKEQEEQNGEHREAEGRSEEGNEDEGEMSVKGEEEGDCNAGCSEVKGGRANEVGSEEDGENSSKKDGEGHDLDEESKLQKGNKSRAKKRSPYVIRCDKCHEQFVSRKKYADHCRDVHQCLPGKAYQCDVCSKGFASYTSWKEHRACVHTEERRFSCPLCPATFKRQRDVRTHSLRKHEGRARRPLCSVCGKILSSRTALVLHMRTHTGEKPYECGTCHSRFAQPSQLKIHTRSHTGEKPYICEDCGASFADKGKLTGHKRTHTGERLFRCDLCGKHFATKEYLKCHKRCHLGARPYRCEIHDRNAHWRSFLIDLTPKKHHNWSKIEPAGAAAGGPRAGGVAGGQEGHAG</sequence>
<evidence type="ECO:0000256" key="3">
    <source>
        <dbReference type="ARBA" id="ARBA00022737"/>
    </source>
</evidence>
<dbReference type="EMBL" id="WHWB01034071">
    <property type="protein sequence ID" value="KAJ7414323.1"/>
    <property type="molecule type" value="Genomic_DNA"/>
</dbReference>
<dbReference type="Pfam" id="PF13912">
    <property type="entry name" value="zf-C2H2_6"/>
    <property type="match status" value="1"/>
</dbReference>
<evidence type="ECO:0000256" key="4">
    <source>
        <dbReference type="ARBA" id="ARBA00022771"/>
    </source>
</evidence>
<feature type="compositionally biased region" description="Basic and acidic residues" evidence="8">
    <location>
        <begin position="393"/>
        <end position="414"/>
    </location>
</feature>
<evidence type="ECO:0000256" key="8">
    <source>
        <dbReference type="SAM" id="MobiDB-lite"/>
    </source>
</evidence>
<feature type="domain" description="C2H2-type" evidence="10">
    <location>
        <begin position="548"/>
        <end position="576"/>
    </location>
</feature>
<dbReference type="SMART" id="SM00355">
    <property type="entry name" value="ZnF_C2H2"/>
    <property type="match status" value="7"/>
</dbReference>
<feature type="compositionally biased region" description="Basic and acidic residues" evidence="8">
    <location>
        <begin position="455"/>
        <end position="472"/>
    </location>
</feature>
<dbReference type="Proteomes" id="UP001145742">
    <property type="component" value="Unassembled WGS sequence"/>
</dbReference>
<dbReference type="SUPFAM" id="SSF54695">
    <property type="entry name" value="POZ domain"/>
    <property type="match status" value="1"/>
</dbReference>
<dbReference type="PANTHER" id="PTHR24394">
    <property type="entry name" value="ZINC FINGER PROTEIN"/>
    <property type="match status" value="1"/>
</dbReference>
<gene>
    <name evidence="11" type="ORF">WISP_84817</name>
</gene>
<evidence type="ECO:0000256" key="7">
    <source>
        <dbReference type="PROSITE-ProRule" id="PRU00042"/>
    </source>
</evidence>
<keyword evidence="3" id="KW-0677">Repeat</keyword>
<feature type="domain" description="C2H2-type" evidence="10">
    <location>
        <begin position="662"/>
        <end position="689"/>
    </location>
</feature>
<evidence type="ECO:0000259" key="10">
    <source>
        <dbReference type="PROSITE" id="PS50157"/>
    </source>
</evidence>
<dbReference type="PROSITE" id="PS50097">
    <property type="entry name" value="BTB"/>
    <property type="match status" value="1"/>
</dbReference>